<dbReference type="RefSeq" id="WP_013226645.1">
    <property type="nucleotide sequence ID" value="NC_014318.1"/>
</dbReference>
<reference evidence="7 8" key="1">
    <citation type="journal article" date="2010" name="Cell Res.">
        <title>Complete genome sequence of the rifamycin SV-producing Amycolatopsis mediterranei U32 revealed its genetic characteristics in phylogeny and metabolism.</title>
        <authorList>
            <person name="Zhao W."/>
            <person name="Zhong Y."/>
            <person name="Yuan H."/>
            <person name="Wang J."/>
            <person name="Zheng H."/>
            <person name="Wang Y."/>
            <person name="Cen X."/>
            <person name="Xu F."/>
            <person name="Bai J."/>
            <person name="Han X."/>
            <person name="Lu G."/>
            <person name="Zhu Y."/>
            <person name="Shao Z."/>
            <person name="Yan H."/>
            <person name="Li C."/>
            <person name="Peng N."/>
            <person name="Zhang Z."/>
            <person name="Zhang Y."/>
            <person name="Lin W."/>
            <person name="Fan Y."/>
            <person name="Qin Z."/>
            <person name="Hu Y."/>
            <person name="Zhu B."/>
            <person name="Wang S."/>
            <person name="Ding X."/>
            <person name="Zhao G.P."/>
        </authorList>
    </citation>
    <scope>NUCLEOTIDE SEQUENCE [LARGE SCALE GENOMIC DNA]</scope>
    <source>
        <strain evidence="8">U-32</strain>
    </source>
</reference>
<dbReference type="KEGG" id="amd:AMED_4813"/>
<protein>
    <submittedName>
        <fullName evidence="7">Putative zinc metalloendopeptidase</fullName>
    </submittedName>
</protein>
<keyword evidence="6" id="KW-0482">Metalloprotease</keyword>
<dbReference type="GO" id="GO:0004222">
    <property type="term" value="F:metalloendopeptidase activity"/>
    <property type="evidence" value="ECO:0007669"/>
    <property type="project" value="InterPro"/>
</dbReference>
<dbReference type="Gene3D" id="3.90.132.10">
    <property type="entry name" value="Leishmanolysin , domain 2"/>
    <property type="match status" value="1"/>
</dbReference>
<evidence type="ECO:0000256" key="4">
    <source>
        <dbReference type="ARBA" id="ARBA00022801"/>
    </source>
</evidence>
<dbReference type="HOGENOM" id="CLU_079615_0_0_11"/>
<evidence type="ECO:0000256" key="2">
    <source>
        <dbReference type="ARBA" id="ARBA00022670"/>
    </source>
</evidence>
<accession>A0A0H3DAK9</accession>
<dbReference type="InterPro" id="IPR001577">
    <property type="entry name" value="Peptidase_M8"/>
</dbReference>
<proteinExistence type="predicted"/>
<dbReference type="GO" id="GO:0006508">
    <property type="term" value="P:proteolysis"/>
    <property type="evidence" value="ECO:0007669"/>
    <property type="project" value="UniProtKB-KW"/>
</dbReference>
<evidence type="ECO:0000313" key="8">
    <source>
        <dbReference type="Proteomes" id="UP000000328"/>
    </source>
</evidence>
<dbReference type="AlphaFoldDB" id="A0A0H3DAK9"/>
<dbReference type="GO" id="GO:0007155">
    <property type="term" value="P:cell adhesion"/>
    <property type="evidence" value="ECO:0007669"/>
    <property type="project" value="InterPro"/>
</dbReference>
<dbReference type="Proteomes" id="UP000000328">
    <property type="component" value="Chromosome"/>
</dbReference>
<organism evidence="7 8">
    <name type="scientific">Amycolatopsis mediterranei (strain U-32)</name>
    <dbReference type="NCBI Taxonomy" id="749927"/>
    <lineage>
        <taxon>Bacteria</taxon>
        <taxon>Bacillati</taxon>
        <taxon>Actinomycetota</taxon>
        <taxon>Actinomycetes</taxon>
        <taxon>Pseudonocardiales</taxon>
        <taxon>Pseudonocardiaceae</taxon>
        <taxon>Amycolatopsis</taxon>
    </lineage>
</organism>
<name>A0A0H3DAK9_AMYMU</name>
<evidence type="ECO:0000256" key="6">
    <source>
        <dbReference type="ARBA" id="ARBA00023049"/>
    </source>
</evidence>
<evidence type="ECO:0000256" key="3">
    <source>
        <dbReference type="ARBA" id="ARBA00022723"/>
    </source>
</evidence>
<dbReference type="Pfam" id="PF01457">
    <property type="entry name" value="Peptidase_M8"/>
    <property type="match status" value="1"/>
</dbReference>
<dbReference type="GeneID" id="92872527"/>
<dbReference type="GO" id="GO:0016020">
    <property type="term" value="C:membrane"/>
    <property type="evidence" value="ECO:0007669"/>
    <property type="project" value="InterPro"/>
</dbReference>
<dbReference type="EMBL" id="CP002000">
    <property type="protein sequence ID" value="ADJ46579.1"/>
    <property type="molecule type" value="Genomic_DNA"/>
</dbReference>
<keyword evidence="5" id="KW-0862">Zinc</keyword>
<evidence type="ECO:0000256" key="1">
    <source>
        <dbReference type="ARBA" id="ARBA00001947"/>
    </source>
</evidence>
<dbReference type="PATRIC" id="fig|749927.5.peg.4979"/>
<keyword evidence="4" id="KW-0378">Hydrolase</keyword>
<dbReference type="OrthoDB" id="61573at2"/>
<dbReference type="GO" id="GO:0046872">
    <property type="term" value="F:metal ion binding"/>
    <property type="evidence" value="ECO:0007669"/>
    <property type="project" value="UniProtKB-KW"/>
</dbReference>
<keyword evidence="2" id="KW-0645">Protease</keyword>
<gene>
    <name evidence="7" type="ordered locus">AMED_4813</name>
</gene>
<dbReference type="eggNOG" id="COG1404">
    <property type="taxonomic scope" value="Bacteria"/>
</dbReference>
<dbReference type="SUPFAM" id="SSF55486">
    <property type="entry name" value="Metalloproteases ('zincins'), catalytic domain"/>
    <property type="match status" value="1"/>
</dbReference>
<keyword evidence="3" id="KW-0479">Metal-binding</keyword>
<comment type="cofactor">
    <cofactor evidence="1">
        <name>Zn(2+)</name>
        <dbReference type="ChEBI" id="CHEBI:29105"/>
    </cofactor>
</comment>
<evidence type="ECO:0000313" key="7">
    <source>
        <dbReference type="EMBL" id="ADJ46579.1"/>
    </source>
</evidence>
<evidence type="ECO:0000256" key="5">
    <source>
        <dbReference type="ARBA" id="ARBA00022833"/>
    </source>
</evidence>
<sequence length="278" mass="29152">MPDSQTYHARADAERARLLTGTTSPFTITVRFAGGLTRVQQDAFAAAADRWATVIVGDLPDVVLDGEPIDDVLIVAKGADIDGVGHILGQAHITHVRPAGPERWALLPVRGEMTFDKADLVKMEATGILGDVITHEMGHVLGVGSLWGPKGLLVGKGTSDPAFTGPAAMAEYHKLRGSGDLVRVPVEDTGGPGTRDVHWRERTFGNELMTGFVGHAPNPLSRITAASLGDLGYQVDVDAADSYELPAAEVALTAAGVAVHALAVTPAPVELPRQAVRG</sequence>